<accession>A0A0D0CEC2</accession>
<feature type="compositionally biased region" description="Polar residues" evidence="1">
    <location>
        <begin position="138"/>
        <end position="154"/>
    </location>
</feature>
<dbReference type="AlphaFoldDB" id="A0A0D0CEC2"/>
<feature type="signal peptide" evidence="3">
    <location>
        <begin position="1"/>
        <end position="26"/>
    </location>
</feature>
<feature type="region of interest" description="Disordered" evidence="1">
    <location>
        <begin position="127"/>
        <end position="154"/>
    </location>
</feature>
<evidence type="ECO:0000256" key="1">
    <source>
        <dbReference type="SAM" id="MobiDB-lite"/>
    </source>
</evidence>
<name>A0A0D0CEC2_9AGAR</name>
<feature type="region of interest" description="Disordered" evidence="1">
    <location>
        <begin position="263"/>
        <end position="282"/>
    </location>
</feature>
<feature type="transmembrane region" description="Helical" evidence="2">
    <location>
        <begin position="160"/>
        <end position="184"/>
    </location>
</feature>
<keyword evidence="2" id="KW-0812">Transmembrane</keyword>
<sequence length="370" mass="39684">MARVLSLLSWVLAMQLLAGQNNQANADNRSETTVIFESISGTIAPGQTATLTVKEPLPTIFAVIFKDSDTTITAATYTLVPTSTEANLPLVIPSALKGTEVKVLISTGRVKAFPIQTLPLQTSAQPVTTSASPLVPSSPATSSASEGPGSSQTGGLKTHLGPIVGGALGGAIAAMLILIALCVWGKLRYRRKCRLADRECPATFRGDLMVKSQVEPSFASFNPFSVPPTGRASSNTRSIASPRSSSVEKTNKIAPALESYTQSMSSDYSEGQGDSESSLHRDSWTSEMYENARLGFGRLSPRTDRQMDIEQRKYDLKAQLIALSDGSQGSESTDDQDSHIVHIKAKIKRLENLEFSDWAMGLTNEVPKDF</sequence>
<protein>
    <recommendedName>
        <fullName evidence="6">Mid2 domain-containing protein</fullName>
    </recommendedName>
</protein>
<evidence type="ECO:0000313" key="5">
    <source>
        <dbReference type="Proteomes" id="UP000053593"/>
    </source>
</evidence>
<proteinExistence type="predicted"/>
<keyword evidence="2" id="KW-1133">Transmembrane helix</keyword>
<dbReference type="Proteomes" id="UP000053593">
    <property type="component" value="Unassembled WGS sequence"/>
</dbReference>
<evidence type="ECO:0000256" key="3">
    <source>
        <dbReference type="SAM" id="SignalP"/>
    </source>
</evidence>
<keyword evidence="3" id="KW-0732">Signal</keyword>
<dbReference type="EMBL" id="KN834773">
    <property type="protein sequence ID" value="KIK60869.1"/>
    <property type="molecule type" value="Genomic_DNA"/>
</dbReference>
<feature type="compositionally biased region" description="Polar residues" evidence="1">
    <location>
        <begin position="231"/>
        <end position="248"/>
    </location>
</feature>
<gene>
    <name evidence="4" type="ORF">GYMLUDRAFT_261223</name>
</gene>
<dbReference type="OrthoDB" id="3070875at2759"/>
<feature type="region of interest" description="Disordered" evidence="1">
    <location>
        <begin position="220"/>
        <end position="253"/>
    </location>
</feature>
<keyword evidence="5" id="KW-1185">Reference proteome</keyword>
<feature type="compositionally biased region" description="Polar residues" evidence="1">
    <location>
        <begin position="263"/>
        <end position="276"/>
    </location>
</feature>
<evidence type="ECO:0008006" key="6">
    <source>
        <dbReference type="Google" id="ProtNLM"/>
    </source>
</evidence>
<organism evidence="4 5">
    <name type="scientific">Collybiopsis luxurians FD-317 M1</name>
    <dbReference type="NCBI Taxonomy" id="944289"/>
    <lineage>
        <taxon>Eukaryota</taxon>
        <taxon>Fungi</taxon>
        <taxon>Dikarya</taxon>
        <taxon>Basidiomycota</taxon>
        <taxon>Agaricomycotina</taxon>
        <taxon>Agaricomycetes</taxon>
        <taxon>Agaricomycetidae</taxon>
        <taxon>Agaricales</taxon>
        <taxon>Marasmiineae</taxon>
        <taxon>Omphalotaceae</taxon>
        <taxon>Collybiopsis</taxon>
        <taxon>Collybiopsis luxurians</taxon>
    </lineage>
</organism>
<dbReference type="HOGENOM" id="CLU_644137_0_0_1"/>
<keyword evidence="2" id="KW-0472">Membrane</keyword>
<feature type="chain" id="PRO_5002208305" description="Mid2 domain-containing protein" evidence="3">
    <location>
        <begin position="27"/>
        <end position="370"/>
    </location>
</feature>
<evidence type="ECO:0000256" key="2">
    <source>
        <dbReference type="SAM" id="Phobius"/>
    </source>
</evidence>
<evidence type="ECO:0000313" key="4">
    <source>
        <dbReference type="EMBL" id="KIK60869.1"/>
    </source>
</evidence>
<reference evidence="4 5" key="1">
    <citation type="submission" date="2014-04" db="EMBL/GenBank/DDBJ databases">
        <title>Evolutionary Origins and Diversification of the Mycorrhizal Mutualists.</title>
        <authorList>
            <consortium name="DOE Joint Genome Institute"/>
            <consortium name="Mycorrhizal Genomics Consortium"/>
            <person name="Kohler A."/>
            <person name="Kuo A."/>
            <person name="Nagy L.G."/>
            <person name="Floudas D."/>
            <person name="Copeland A."/>
            <person name="Barry K.W."/>
            <person name="Cichocki N."/>
            <person name="Veneault-Fourrey C."/>
            <person name="LaButti K."/>
            <person name="Lindquist E.A."/>
            <person name="Lipzen A."/>
            <person name="Lundell T."/>
            <person name="Morin E."/>
            <person name="Murat C."/>
            <person name="Riley R."/>
            <person name="Ohm R."/>
            <person name="Sun H."/>
            <person name="Tunlid A."/>
            <person name="Henrissat B."/>
            <person name="Grigoriev I.V."/>
            <person name="Hibbett D.S."/>
            <person name="Martin F."/>
        </authorList>
    </citation>
    <scope>NUCLEOTIDE SEQUENCE [LARGE SCALE GENOMIC DNA]</scope>
    <source>
        <strain evidence="4 5">FD-317 M1</strain>
    </source>
</reference>